<proteinExistence type="predicted"/>
<gene>
    <name evidence="2" type="ORF">LWI29_036944</name>
</gene>
<organism evidence="2 3">
    <name type="scientific">Acer saccharum</name>
    <name type="common">Sugar maple</name>
    <dbReference type="NCBI Taxonomy" id="4024"/>
    <lineage>
        <taxon>Eukaryota</taxon>
        <taxon>Viridiplantae</taxon>
        <taxon>Streptophyta</taxon>
        <taxon>Embryophyta</taxon>
        <taxon>Tracheophyta</taxon>
        <taxon>Spermatophyta</taxon>
        <taxon>Magnoliopsida</taxon>
        <taxon>eudicotyledons</taxon>
        <taxon>Gunneridae</taxon>
        <taxon>Pentapetalae</taxon>
        <taxon>rosids</taxon>
        <taxon>malvids</taxon>
        <taxon>Sapindales</taxon>
        <taxon>Sapindaceae</taxon>
        <taxon>Hippocastanoideae</taxon>
        <taxon>Acereae</taxon>
        <taxon>Acer</taxon>
    </lineage>
</organism>
<comment type="caution">
    <text evidence="2">The sequence shown here is derived from an EMBL/GenBank/DDBJ whole genome shotgun (WGS) entry which is preliminary data.</text>
</comment>
<evidence type="ECO:0000313" key="3">
    <source>
        <dbReference type="Proteomes" id="UP001168877"/>
    </source>
</evidence>
<dbReference type="AlphaFoldDB" id="A0AA39RFZ9"/>
<keyword evidence="3" id="KW-1185">Reference proteome</keyword>
<reference evidence="2" key="1">
    <citation type="journal article" date="2022" name="Plant J.">
        <title>Strategies of tolerance reflected in two North American maple genomes.</title>
        <authorList>
            <person name="McEvoy S.L."/>
            <person name="Sezen U.U."/>
            <person name="Trouern-Trend A."/>
            <person name="McMahon S.M."/>
            <person name="Schaberg P.G."/>
            <person name="Yang J."/>
            <person name="Wegrzyn J.L."/>
            <person name="Swenson N.G."/>
        </authorList>
    </citation>
    <scope>NUCLEOTIDE SEQUENCE</scope>
    <source>
        <strain evidence="2">NS2018</strain>
    </source>
</reference>
<evidence type="ECO:0000256" key="1">
    <source>
        <dbReference type="SAM" id="MobiDB-lite"/>
    </source>
</evidence>
<feature type="compositionally biased region" description="Basic and acidic residues" evidence="1">
    <location>
        <begin position="118"/>
        <end position="133"/>
    </location>
</feature>
<feature type="compositionally biased region" description="Basic residues" evidence="1">
    <location>
        <begin position="210"/>
        <end position="219"/>
    </location>
</feature>
<dbReference type="Proteomes" id="UP001168877">
    <property type="component" value="Unassembled WGS sequence"/>
</dbReference>
<accession>A0AA39RFZ9</accession>
<feature type="region of interest" description="Disordered" evidence="1">
    <location>
        <begin position="100"/>
        <end position="156"/>
    </location>
</feature>
<evidence type="ECO:0000313" key="2">
    <source>
        <dbReference type="EMBL" id="KAK0572766.1"/>
    </source>
</evidence>
<name>A0AA39RFZ9_ACESA</name>
<protein>
    <submittedName>
        <fullName evidence="2">Uncharacterized protein</fullName>
    </submittedName>
</protein>
<dbReference type="EMBL" id="JAUESC010000388">
    <property type="protein sequence ID" value="KAK0572766.1"/>
    <property type="molecule type" value="Genomic_DNA"/>
</dbReference>
<feature type="region of interest" description="Disordered" evidence="1">
    <location>
        <begin position="192"/>
        <end position="258"/>
    </location>
</feature>
<reference evidence="2" key="2">
    <citation type="submission" date="2023-06" db="EMBL/GenBank/DDBJ databases">
        <authorList>
            <person name="Swenson N.G."/>
            <person name="Wegrzyn J.L."/>
            <person name="Mcevoy S.L."/>
        </authorList>
    </citation>
    <scope>NUCLEOTIDE SEQUENCE</scope>
    <source>
        <strain evidence="2">NS2018</strain>
        <tissue evidence="2">Leaf</tissue>
    </source>
</reference>
<feature type="region of interest" description="Disordered" evidence="1">
    <location>
        <begin position="283"/>
        <end position="303"/>
    </location>
</feature>
<sequence length="383" mass="42632">MVRAVVRPLEKRGRPYLFSESKMIKARLFPQISFRQRRREFFFWFYFHVTFKEPFFLLSRLTNPKFSHFLVFDVDIVCDVQARQMKSVVKASRREAMHQEAIGIAPPQGDSTESSPEDFPKEEHDGDVPEYVRRKTQGPDDEPDLTGDVHDLGGPIVNKGAETIREPLGMMTPKISAPTKSIPIPSVGGGAELRHLDPNSDDPTVDLNARRRQSGKRRATFSPGRPAPKIPRVVAYVDSSSGDEGDTGVEQAMTRTPPRDQVRVNAKDSIDSPQATSTARLLGAGAGASGSGPSVQPDEPTPETMLKAMASGRAYIGEDSWSYFRVGPISSCLHNFFNSASYREMVSAGEFFKMKNRATDRDRANWDLSVKKHVDTSLESLQV</sequence>